<dbReference type="PANTHER" id="PTHR37323:SF1">
    <property type="entry name" value="L-ORNITHINE N(ALPHA)-ACYLTRANSFERASE"/>
    <property type="match status" value="1"/>
</dbReference>
<dbReference type="Gene3D" id="3.40.630.30">
    <property type="match status" value="1"/>
</dbReference>
<evidence type="ECO:0000256" key="6">
    <source>
        <dbReference type="ARBA" id="ARBA00038095"/>
    </source>
</evidence>
<gene>
    <name evidence="12" type="ORF">O1D97_06475</name>
</gene>
<dbReference type="PANTHER" id="PTHR37323">
    <property type="entry name" value="GCN5-RELATED N-ACETYLTRANSFERASE"/>
    <property type="match status" value="1"/>
</dbReference>
<accession>A0ABT4JSH1</accession>
<keyword evidence="5 12" id="KW-0012">Acyltransferase</keyword>
<comment type="function">
    <text evidence="9">Catalyzes the first step in the biosynthesis of ornithine lipids, which are phosphorus-free membrane lipids. Catalyzes the 3-hydroxyacyl-acyl carrier protein-dependent acylation of ornithine to form lyso-ornithine lipid (LOL).</text>
</comment>
<evidence type="ECO:0000256" key="1">
    <source>
        <dbReference type="ARBA" id="ARBA00005189"/>
    </source>
</evidence>
<reference evidence="12" key="1">
    <citation type="submission" date="2022-12" db="EMBL/GenBank/DDBJ databases">
        <title>Marinomonas 15G1-11 sp. nov, isolated from marine algae.</title>
        <authorList>
            <person name="Butt M."/>
            <person name="Choi D.G."/>
            <person name="Kim J.M."/>
            <person name="Lee J.K."/>
            <person name="Baek J.H."/>
            <person name="Jeon C.O."/>
        </authorList>
    </citation>
    <scope>NUCLEOTIDE SEQUENCE</scope>
    <source>
        <strain evidence="12">15G1-11</strain>
    </source>
</reference>
<evidence type="ECO:0000256" key="4">
    <source>
        <dbReference type="ARBA" id="ARBA00023098"/>
    </source>
</evidence>
<organism evidence="12 13">
    <name type="scientific">Marinomonas phaeophyticola</name>
    <dbReference type="NCBI Taxonomy" id="3004091"/>
    <lineage>
        <taxon>Bacteria</taxon>
        <taxon>Pseudomonadati</taxon>
        <taxon>Pseudomonadota</taxon>
        <taxon>Gammaproteobacteria</taxon>
        <taxon>Oceanospirillales</taxon>
        <taxon>Oceanospirillaceae</taxon>
        <taxon>Marinomonas</taxon>
    </lineage>
</organism>
<evidence type="ECO:0000256" key="3">
    <source>
        <dbReference type="ARBA" id="ARBA00022679"/>
    </source>
</evidence>
<dbReference type="RefSeq" id="WP_269123960.1">
    <property type="nucleotide sequence ID" value="NZ_JAPUBN010000013.1"/>
</dbReference>
<dbReference type="InterPro" id="IPR052351">
    <property type="entry name" value="Ornithine_N-alpha-AT"/>
</dbReference>
<proteinExistence type="inferred from homology"/>
<evidence type="ECO:0000256" key="5">
    <source>
        <dbReference type="ARBA" id="ARBA00023315"/>
    </source>
</evidence>
<evidence type="ECO:0000313" key="13">
    <source>
        <dbReference type="Proteomes" id="UP001149719"/>
    </source>
</evidence>
<dbReference type="InterPro" id="IPR045746">
    <property type="entry name" value="ACT14924-like_Acyltransf_dom"/>
</dbReference>
<dbReference type="GO" id="GO:0016746">
    <property type="term" value="F:acyltransferase activity"/>
    <property type="evidence" value="ECO:0007669"/>
    <property type="project" value="UniProtKB-KW"/>
</dbReference>
<evidence type="ECO:0000256" key="8">
    <source>
        <dbReference type="ARBA" id="ARBA00039866"/>
    </source>
</evidence>
<comment type="catalytic activity">
    <reaction evidence="10">
        <text>a (3R)-hydroxyacyl-[ACP] + L-ornithine = a lyso-ornithine lipid + holo-[ACP] + H(+)</text>
        <dbReference type="Rhea" id="RHEA:20633"/>
        <dbReference type="Rhea" id="RHEA-COMP:9685"/>
        <dbReference type="Rhea" id="RHEA-COMP:9945"/>
        <dbReference type="ChEBI" id="CHEBI:15378"/>
        <dbReference type="ChEBI" id="CHEBI:46911"/>
        <dbReference type="ChEBI" id="CHEBI:64479"/>
        <dbReference type="ChEBI" id="CHEBI:78827"/>
        <dbReference type="ChEBI" id="CHEBI:138482"/>
        <dbReference type="EC" id="2.3.2.30"/>
    </reaction>
    <physiologicalReaction direction="left-to-right" evidence="10">
        <dbReference type="Rhea" id="RHEA:20634"/>
    </physiologicalReaction>
</comment>
<name>A0ABT4JSH1_9GAMM</name>
<dbReference type="Proteomes" id="UP001149719">
    <property type="component" value="Unassembled WGS sequence"/>
</dbReference>
<evidence type="ECO:0000256" key="2">
    <source>
        <dbReference type="ARBA" id="ARBA00022516"/>
    </source>
</evidence>
<keyword evidence="4" id="KW-0443">Lipid metabolism</keyword>
<dbReference type="SUPFAM" id="SSF55729">
    <property type="entry name" value="Acyl-CoA N-acyltransferases (Nat)"/>
    <property type="match status" value="1"/>
</dbReference>
<feature type="domain" description="Phospholipid/glycerol acyltransferase" evidence="11">
    <location>
        <begin position="81"/>
        <end position="198"/>
    </location>
</feature>
<comment type="similarity">
    <text evidence="6">Belongs to the acetyltransferase family. OlsB subfamily.</text>
</comment>
<dbReference type="InterPro" id="IPR016181">
    <property type="entry name" value="Acyl_CoA_acyltransferase"/>
</dbReference>
<keyword evidence="2" id="KW-0444">Lipid biosynthesis</keyword>
<dbReference type="SMART" id="SM00563">
    <property type="entry name" value="PlsC"/>
    <property type="match status" value="1"/>
</dbReference>
<dbReference type="InterPro" id="IPR002123">
    <property type="entry name" value="Plipid/glycerol_acylTrfase"/>
</dbReference>
<dbReference type="Pfam" id="PF13444">
    <property type="entry name" value="Acetyltransf_5"/>
    <property type="match status" value="1"/>
</dbReference>
<dbReference type="Pfam" id="PF19576">
    <property type="entry name" value="Acyltransf_2"/>
    <property type="match status" value="1"/>
</dbReference>
<dbReference type="EC" id="2.3.2.30" evidence="7"/>
<keyword evidence="13" id="KW-1185">Reference proteome</keyword>
<evidence type="ECO:0000313" key="12">
    <source>
        <dbReference type="EMBL" id="MCZ2721299.1"/>
    </source>
</evidence>
<evidence type="ECO:0000259" key="11">
    <source>
        <dbReference type="SMART" id="SM00563"/>
    </source>
</evidence>
<evidence type="ECO:0000256" key="10">
    <source>
        <dbReference type="ARBA" id="ARBA00047785"/>
    </source>
</evidence>
<comment type="pathway">
    <text evidence="1">Lipid metabolism.</text>
</comment>
<comment type="caution">
    <text evidence="12">The sequence shown here is derived from an EMBL/GenBank/DDBJ whole genome shotgun (WGS) entry which is preliminary data.</text>
</comment>
<dbReference type="SUPFAM" id="SSF69593">
    <property type="entry name" value="Glycerol-3-phosphate (1)-acyltransferase"/>
    <property type="match status" value="1"/>
</dbReference>
<evidence type="ECO:0000256" key="9">
    <source>
        <dbReference type="ARBA" id="ARBA00045724"/>
    </source>
</evidence>
<dbReference type="EMBL" id="JAPUBN010000013">
    <property type="protein sequence ID" value="MCZ2721299.1"/>
    <property type="molecule type" value="Genomic_DNA"/>
</dbReference>
<evidence type="ECO:0000256" key="7">
    <source>
        <dbReference type="ARBA" id="ARBA00039058"/>
    </source>
</evidence>
<keyword evidence="3" id="KW-0808">Transferase</keyword>
<protein>
    <recommendedName>
        <fullName evidence="8">L-ornithine N(alpha)-acyltransferase</fullName>
        <ecNumber evidence="7">2.3.2.30</ecNumber>
    </recommendedName>
</protein>
<sequence>MHIEQIIAEKSPNFLQKHPLFTRPTLEILKHLFHEQEVNRFLDENKDCLGFEFIDRVLNHFNFNYQVSQIDRRNIPAIGRVIIIANHPLGALDGLALLRLVGEVRSDVKIIANDMLMHFDALKNLILPVDNLSGKSSSKQLKNIIDCLRKEEAVIIFPAGEVSRLSPSGIKDQKWSASYLKLAQKTNSPILPVYINGRNSLLFYTSSIIYRPLSTIQLAHEMFKQQNRHVPIQVGQPIPIQELAKLPLSDKEKNKLVKRHLYRIAKGKKPLLQTETTISHPQDRKLIKTELTNSEYLGCTKDGKHIYLFDYLDQSATIKEIGRLREMAFRTVGEGTGQSSDLDKFDQYYRHLVLWDEDQLEIVGAYRIGEINKYIKDGSSHAIYTEELFQLSPDMMPYLEQGVELGRSFVQPKYWGKRSLDYLWYGIGAYLNRHPEVRYLFGPVSLSNNYPQLAKDLIVHFYSLYFPDPDALAVSFTPYQIALENKDYVSALFTGARYEEDFRILKEQLSHLNVSVPTLYKQYSELCEHNGVRFLDFGVDADFGFCIDGLVLVDLQKVKELKNNRYRGISNHMDTELH</sequence>